<comment type="cofactor">
    <cofactor evidence="1">
        <name>FMN</name>
        <dbReference type="ChEBI" id="CHEBI:58210"/>
    </cofactor>
</comment>
<dbReference type="InterPro" id="IPR012133">
    <property type="entry name" value="Alpha-hydoxy_acid_DH_FMN"/>
</dbReference>
<dbReference type="SMR" id="Q1IWN3"/>
<feature type="domain" description="FMN hydroxy acid dehydrogenase" evidence="8">
    <location>
        <begin position="12"/>
        <end position="370"/>
    </location>
</feature>
<evidence type="ECO:0000256" key="4">
    <source>
        <dbReference type="ARBA" id="ARBA00023002"/>
    </source>
</evidence>
<dbReference type="GO" id="GO:0010181">
    <property type="term" value="F:FMN binding"/>
    <property type="evidence" value="ECO:0007669"/>
    <property type="project" value="InterPro"/>
</dbReference>
<proteinExistence type="inferred from homology"/>
<dbReference type="STRING" id="319795.Dgeo_2057"/>
<accession>Q1IWN3</accession>
<feature type="binding site" evidence="7">
    <location>
        <position position="245"/>
    </location>
    <ligand>
        <name>FMN</name>
        <dbReference type="ChEBI" id="CHEBI:58210"/>
    </ligand>
</feature>
<feature type="binding site" evidence="7">
    <location>
        <position position="169"/>
    </location>
    <ligand>
        <name>FMN</name>
        <dbReference type="ChEBI" id="CHEBI:58210"/>
    </ligand>
</feature>
<reference evidence="9" key="1">
    <citation type="submission" date="2006-04" db="EMBL/GenBank/DDBJ databases">
        <title>Complete sequence of chromosome of Deinococcus geothermalis DSM 11300.</title>
        <authorList>
            <consortium name="US DOE Joint Genome Institute"/>
            <person name="Copeland A."/>
            <person name="Lucas S."/>
            <person name="Lapidus A."/>
            <person name="Barry K."/>
            <person name="Detter J.C."/>
            <person name="Glavina del Rio T."/>
            <person name="Hammon N."/>
            <person name="Israni S."/>
            <person name="Dalin E."/>
            <person name="Tice H."/>
            <person name="Pitluck S."/>
            <person name="Brettin T."/>
            <person name="Bruce D."/>
            <person name="Han C."/>
            <person name="Tapia R."/>
            <person name="Saunders E."/>
            <person name="Gilna P."/>
            <person name="Schmutz J."/>
            <person name="Larimer F."/>
            <person name="Land M."/>
            <person name="Hauser L."/>
            <person name="Kyrpides N."/>
            <person name="Kim E."/>
            <person name="Daly M.J."/>
            <person name="Fredrickson J.K."/>
            <person name="Makarova K.S."/>
            <person name="Gaidamakova E.K."/>
            <person name="Zhai M."/>
            <person name="Richardson P."/>
        </authorList>
    </citation>
    <scope>NUCLEOTIDE SEQUENCE</scope>
    <source>
        <strain evidence="9">DSM 11300</strain>
    </source>
</reference>
<dbReference type="Gene3D" id="3.20.20.70">
    <property type="entry name" value="Aldolase class I"/>
    <property type="match status" value="1"/>
</dbReference>
<evidence type="ECO:0000313" key="10">
    <source>
        <dbReference type="Proteomes" id="UP000002431"/>
    </source>
</evidence>
<keyword evidence="3 7" id="KW-0288">FMN</keyword>
<feature type="binding site" evidence="7">
    <location>
        <position position="266"/>
    </location>
    <ligand>
        <name>FMN</name>
        <dbReference type="ChEBI" id="CHEBI:58210"/>
    </ligand>
</feature>
<feature type="binding site" evidence="7">
    <location>
        <position position="271"/>
    </location>
    <ligand>
        <name>glyoxylate</name>
        <dbReference type="ChEBI" id="CHEBI:36655"/>
    </ligand>
</feature>
<organism evidence="9 10">
    <name type="scientific">Deinococcus geothermalis (strain DSM 11300 / CIP 105573 / AG-3a)</name>
    <dbReference type="NCBI Taxonomy" id="319795"/>
    <lineage>
        <taxon>Bacteria</taxon>
        <taxon>Thermotogati</taxon>
        <taxon>Deinococcota</taxon>
        <taxon>Deinococci</taxon>
        <taxon>Deinococcales</taxon>
        <taxon>Deinococcaceae</taxon>
        <taxon>Deinococcus</taxon>
    </lineage>
</organism>
<dbReference type="PANTHER" id="PTHR10578">
    <property type="entry name" value="S -2-HYDROXY-ACID OXIDASE-RELATED"/>
    <property type="match status" value="1"/>
</dbReference>
<dbReference type="EC" id="1.1.3.15" evidence="9"/>
<keyword evidence="10" id="KW-1185">Reference proteome</keyword>
<evidence type="ECO:0000256" key="1">
    <source>
        <dbReference type="ARBA" id="ARBA00001917"/>
    </source>
</evidence>
<dbReference type="SUPFAM" id="SSF51395">
    <property type="entry name" value="FMN-linked oxidoreductases"/>
    <property type="match status" value="1"/>
</dbReference>
<feature type="binding site" evidence="7">
    <location>
        <position position="120"/>
    </location>
    <ligand>
        <name>FMN</name>
        <dbReference type="ChEBI" id="CHEBI:58210"/>
    </ligand>
</feature>
<dbReference type="FunFam" id="3.20.20.70:FF:000056">
    <property type="entry name" value="hydroxyacid oxidase 2"/>
    <property type="match status" value="1"/>
</dbReference>
<dbReference type="InterPro" id="IPR037396">
    <property type="entry name" value="FMN_HAD"/>
</dbReference>
<dbReference type="GO" id="GO:0003973">
    <property type="term" value="F:(S)-2-hydroxy-acid oxidase activity"/>
    <property type="evidence" value="ECO:0007669"/>
    <property type="project" value="UniProtKB-EC"/>
</dbReference>
<feature type="binding site" evidence="7">
    <location>
        <begin position="91"/>
        <end position="93"/>
    </location>
    <ligand>
        <name>FMN</name>
        <dbReference type="ChEBI" id="CHEBI:58210"/>
    </ligand>
</feature>
<feature type="binding site" evidence="7">
    <location>
        <position position="178"/>
    </location>
    <ligand>
        <name>glyoxylate</name>
        <dbReference type="ChEBI" id="CHEBI:36655"/>
    </ligand>
</feature>
<feature type="binding site" evidence="7">
    <location>
        <position position="141"/>
    </location>
    <ligand>
        <name>FMN</name>
        <dbReference type="ChEBI" id="CHEBI:58210"/>
    </ligand>
</feature>
<dbReference type="KEGG" id="dge:Dgeo_2057"/>
<dbReference type="HOGENOM" id="CLU_020639_0_0_0"/>
<dbReference type="PROSITE" id="PS51349">
    <property type="entry name" value="FMN_HYDROXY_ACID_DH_2"/>
    <property type="match status" value="1"/>
</dbReference>
<feature type="binding site" evidence="7">
    <location>
        <position position="38"/>
    </location>
    <ligand>
        <name>glyoxylate</name>
        <dbReference type="ChEBI" id="CHEBI:36655"/>
    </ligand>
</feature>
<dbReference type="PROSITE" id="PS00557">
    <property type="entry name" value="FMN_HYDROXY_ACID_DH_1"/>
    <property type="match status" value="1"/>
</dbReference>
<dbReference type="GO" id="GO:0005737">
    <property type="term" value="C:cytoplasm"/>
    <property type="evidence" value="ECO:0007669"/>
    <property type="project" value="UniProtKB-ARBA"/>
</dbReference>
<dbReference type="Proteomes" id="UP000002431">
    <property type="component" value="Chromosome"/>
</dbReference>
<dbReference type="PANTHER" id="PTHR10578:SF107">
    <property type="entry name" value="2-HYDROXYACID OXIDASE 1"/>
    <property type="match status" value="1"/>
</dbReference>
<dbReference type="AlphaFoldDB" id="Q1IWN3"/>
<dbReference type="InterPro" id="IPR013785">
    <property type="entry name" value="Aldolase_TIM"/>
</dbReference>
<evidence type="ECO:0000256" key="7">
    <source>
        <dbReference type="PIRSR" id="PIRSR000138-2"/>
    </source>
</evidence>
<feature type="binding site" evidence="7">
    <location>
        <begin position="322"/>
        <end position="323"/>
    </location>
    <ligand>
        <name>FMN</name>
        <dbReference type="ChEBI" id="CHEBI:58210"/>
    </ligand>
</feature>
<dbReference type="Pfam" id="PF01070">
    <property type="entry name" value="FMN_dh"/>
    <property type="match status" value="1"/>
</dbReference>
<name>Q1IWN3_DEIGD</name>
<sequence>MTTPNLPAANAPQLDGTVNLADLEALGKSRLDRNALEYYASGAGDEVTLRANREGFCRLRLRPRVLVDVSNVDPRTEVLGLPLSFPVGIAPSAFHGLAHPDAELGTARAAASAGSVLTLSTFSNTPIEAVAAAAAGRFWFQLYLYTDRNISAEIVRRAEAAGARALVLTVDAPFLGRREPNERHRFALPPHLSVPNAGSREQLRALESESGSQLVNYFQGLVDKTVTWADLAWLRGLTTLPIVLKGILTAEDAALAAHHGCHVWVSNHGGRQLDTAVSSIEALPEIVDAVQGQVEVYLDGGVTRGTDVLKALALGARCVFLGRAALWGLAAGGEAGVRRTLELLHDEVRLALALCGKQNVGQVGRDLVRR</sequence>
<evidence type="ECO:0000256" key="6">
    <source>
        <dbReference type="PIRSR" id="PIRSR000138-1"/>
    </source>
</evidence>
<dbReference type="InterPro" id="IPR008259">
    <property type="entry name" value="FMN_hydac_DH_AS"/>
</dbReference>
<dbReference type="eggNOG" id="COG1304">
    <property type="taxonomic scope" value="Bacteria"/>
</dbReference>
<evidence type="ECO:0000256" key="5">
    <source>
        <dbReference type="ARBA" id="ARBA00024042"/>
    </source>
</evidence>
<gene>
    <name evidence="9" type="ordered locus">Dgeo_2057</name>
</gene>
<dbReference type="EMBL" id="CP000359">
    <property type="protein sequence ID" value="ABF46351.1"/>
    <property type="molecule type" value="Genomic_DNA"/>
</dbReference>
<evidence type="ECO:0000256" key="3">
    <source>
        <dbReference type="ARBA" id="ARBA00022643"/>
    </source>
</evidence>
<feature type="binding site" evidence="7">
    <location>
        <position position="268"/>
    </location>
    <ligand>
        <name>glyoxylate</name>
        <dbReference type="ChEBI" id="CHEBI:36655"/>
    </ligand>
</feature>
<keyword evidence="2 7" id="KW-0285">Flavoprotein</keyword>
<dbReference type="RefSeq" id="WP_011531177.1">
    <property type="nucleotide sequence ID" value="NC_008025.1"/>
</dbReference>
<feature type="active site" description="Proton acceptor" evidence="6">
    <location>
        <position position="268"/>
    </location>
</feature>
<keyword evidence="4 9" id="KW-0560">Oxidoreductase</keyword>
<dbReference type="PIRSF" id="PIRSF000138">
    <property type="entry name" value="Al-hdrx_acd_dh"/>
    <property type="match status" value="1"/>
</dbReference>
<protein>
    <submittedName>
        <fullName evidence="9">(S)-2-hydroxy-acid oxidase</fullName>
        <ecNumber evidence="9">1.1.3.15</ecNumber>
    </submittedName>
</protein>
<dbReference type="InterPro" id="IPR000262">
    <property type="entry name" value="FMN-dep_DH"/>
</dbReference>
<comment type="similarity">
    <text evidence="5">Belongs to the FMN-dependent alpha-hydroxy acid dehydrogenase family.</text>
</comment>
<evidence type="ECO:0000313" key="9">
    <source>
        <dbReference type="EMBL" id="ABF46351.1"/>
    </source>
</evidence>
<evidence type="ECO:0000256" key="2">
    <source>
        <dbReference type="ARBA" id="ARBA00022630"/>
    </source>
</evidence>
<dbReference type="CDD" id="cd02809">
    <property type="entry name" value="alpha_hydroxyacid_oxid_FMN"/>
    <property type="match status" value="1"/>
</dbReference>
<evidence type="ECO:0000259" key="8">
    <source>
        <dbReference type="PROSITE" id="PS51349"/>
    </source>
</evidence>
<feature type="binding site" evidence="7">
    <location>
        <position position="143"/>
    </location>
    <ligand>
        <name>glyoxylate</name>
        <dbReference type="ChEBI" id="CHEBI:36655"/>
    </ligand>
</feature>